<evidence type="ECO:0000313" key="2">
    <source>
        <dbReference type="EMBL" id="KAJ7665616.1"/>
    </source>
</evidence>
<dbReference type="InterPro" id="IPR035892">
    <property type="entry name" value="C2_domain_sf"/>
</dbReference>
<name>A0AAD7CVB1_MYCRO</name>
<dbReference type="Gene3D" id="2.60.40.150">
    <property type="entry name" value="C2 domain"/>
    <property type="match status" value="1"/>
</dbReference>
<proteinExistence type="predicted"/>
<evidence type="ECO:0000259" key="1">
    <source>
        <dbReference type="Pfam" id="PF00168"/>
    </source>
</evidence>
<keyword evidence="3" id="KW-1185">Reference proteome</keyword>
<dbReference type="Proteomes" id="UP001221757">
    <property type="component" value="Unassembled WGS sequence"/>
</dbReference>
<dbReference type="Pfam" id="PF00168">
    <property type="entry name" value="C2"/>
    <property type="match status" value="1"/>
</dbReference>
<dbReference type="EMBL" id="JARKIE010000215">
    <property type="protein sequence ID" value="KAJ7665616.1"/>
    <property type="molecule type" value="Genomic_DNA"/>
</dbReference>
<accession>A0AAD7CVB1</accession>
<gene>
    <name evidence="2" type="ORF">B0H17DRAFT_289558</name>
</gene>
<dbReference type="AlphaFoldDB" id="A0AAD7CVB1"/>
<reference evidence="2" key="1">
    <citation type="submission" date="2023-03" db="EMBL/GenBank/DDBJ databases">
        <title>Massive genome expansion in bonnet fungi (Mycena s.s.) driven by repeated elements and novel gene families across ecological guilds.</title>
        <authorList>
            <consortium name="Lawrence Berkeley National Laboratory"/>
            <person name="Harder C.B."/>
            <person name="Miyauchi S."/>
            <person name="Viragh M."/>
            <person name="Kuo A."/>
            <person name="Thoen E."/>
            <person name="Andreopoulos B."/>
            <person name="Lu D."/>
            <person name="Skrede I."/>
            <person name="Drula E."/>
            <person name="Henrissat B."/>
            <person name="Morin E."/>
            <person name="Kohler A."/>
            <person name="Barry K."/>
            <person name="LaButti K."/>
            <person name="Morin E."/>
            <person name="Salamov A."/>
            <person name="Lipzen A."/>
            <person name="Mereny Z."/>
            <person name="Hegedus B."/>
            <person name="Baldrian P."/>
            <person name="Stursova M."/>
            <person name="Weitz H."/>
            <person name="Taylor A."/>
            <person name="Grigoriev I.V."/>
            <person name="Nagy L.G."/>
            <person name="Martin F."/>
            <person name="Kauserud H."/>
        </authorList>
    </citation>
    <scope>NUCLEOTIDE SEQUENCE</scope>
    <source>
        <strain evidence="2">CBHHK067</strain>
    </source>
</reference>
<dbReference type="SUPFAM" id="SSF49562">
    <property type="entry name" value="C2 domain (Calcium/lipid-binding domain, CaLB)"/>
    <property type="match status" value="1"/>
</dbReference>
<sequence length="147" mass="16312">MRACRTSALPAQLPAQLLRPCRQATRSWVRGSHCFRPIHSSSLPVQTVSGISWRPGPTHGKTPNLYVAIYLDGLEFQRTHTVKRELAPRWDYLSKLSNRTSKISLRLFHDSSLPFARDKCLGTVDTDIAGLVELCASDGDVQVGPLS</sequence>
<protein>
    <recommendedName>
        <fullName evidence="1">C2 domain-containing protein</fullName>
    </recommendedName>
</protein>
<dbReference type="InterPro" id="IPR000008">
    <property type="entry name" value="C2_dom"/>
</dbReference>
<evidence type="ECO:0000313" key="3">
    <source>
        <dbReference type="Proteomes" id="UP001221757"/>
    </source>
</evidence>
<dbReference type="CDD" id="cd00030">
    <property type="entry name" value="C2"/>
    <property type="match status" value="1"/>
</dbReference>
<organism evidence="2 3">
    <name type="scientific">Mycena rosella</name>
    <name type="common">Pink bonnet</name>
    <name type="synonym">Agaricus rosellus</name>
    <dbReference type="NCBI Taxonomy" id="1033263"/>
    <lineage>
        <taxon>Eukaryota</taxon>
        <taxon>Fungi</taxon>
        <taxon>Dikarya</taxon>
        <taxon>Basidiomycota</taxon>
        <taxon>Agaricomycotina</taxon>
        <taxon>Agaricomycetes</taxon>
        <taxon>Agaricomycetidae</taxon>
        <taxon>Agaricales</taxon>
        <taxon>Marasmiineae</taxon>
        <taxon>Mycenaceae</taxon>
        <taxon>Mycena</taxon>
    </lineage>
</organism>
<feature type="domain" description="C2" evidence="1">
    <location>
        <begin position="48"/>
        <end position="130"/>
    </location>
</feature>
<comment type="caution">
    <text evidence="2">The sequence shown here is derived from an EMBL/GenBank/DDBJ whole genome shotgun (WGS) entry which is preliminary data.</text>
</comment>